<dbReference type="GO" id="GO:0006364">
    <property type="term" value="P:rRNA processing"/>
    <property type="evidence" value="ECO:0007669"/>
    <property type="project" value="TreeGrafter"/>
</dbReference>
<organism evidence="5 6">
    <name type="scientific">Pichia californica</name>
    <dbReference type="NCBI Taxonomy" id="460514"/>
    <lineage>
        <taxon>Eukaryota</taxon>
        <taxon>Fungi</taxon>
        <taxon>Dikarya</taxon>
        <taxon>Ascomycota</taxon>
        <taxon>Saccharomycotina</taxon>
        <taxon>Pichiomycetes</taxon>
        <taxon>Pichiales</taxon>
        <taxon>Pichiaceae</taxon>
        <taxon>Pichia</taxon>
    </lineage>
</organism>
<dbReference type="OrthoDB" id="5390at2759"/>
<dbReference type="AlphaFoldDB" id="A0A9P7BF89"/>
<dbReference type="InterPro" id="IPR024326">
    <property type="entry name" value="RRP7_C"/>
</dbReference>
<reference evidence="5" key="1">
    <citation type="submission" date="2020-11" db="EMBL/GenBank/DDBJ databases">
        <title>Kefir isolates.</title>
        <authorList>
            <person name="Marcisauskas S."/>
            <person name="Kim Y."/>
            <person name="Blasche S."/>
        </authorList>
    </citation>
    <scope>NUCLEOTIDE SEQUENCE</scope>
    <source>
        <strain evidence="5">Olga-1</strain>
    </source>
</reference>
<name>A0A9P7BF89_9ASCO</name>
<feature type="coiled-coil region" evidence="2">
    <location>
        <begin position="265"/>
        <end position="292"/>
    </location>
</feature>
<evidence type="ECO:0000313" key="5">
    <source>
        <dbReference type="EMBL" id="KAG0690272.1"/>
    </source>
</evidence>
<comment type="similarity">
    <text evidence="1">Belongs to the RRP7 family.</text>
</comment>
<evidence type="ECO:0000313" key="6">
    <source>
        <dbReference type="Proteomes" id="UP000697127"/>
    </source>
</evidence>
<proteinExistence type="inferred from homology"/>
<feature type="domain" description="Ribosomal RNA-processing protein 7 C-terminal" evidence="3">
    <location>
        <begin position="177"/>
        <end position="298"/>
    </location>
</feature>
<comment type="caution">
    <text evidence="5">The sequence shown here is derived from an EMBL/GenBank/DDBJ whole genome shotgun (WGS) entry which is preliminary data.</text>
</comment>
<keyword evidence="2" id="KW-0175">Coiled coil</keyword>
<evidence type="ECO:0000259" key="3">
    <source>
        <dbReference type="Pfam" id="PF12923"/>
    </source>
</evidence>
<feature type="domain" description="Rrp7 RRM-like N-terminal" evidence="4">
    <location>
        <begin position="8"/>
        <end position="156"/>
    </location>
</feature>
<evidence type="ECO:0000256" key="2">
    <source>
        <dbReference type="SAM" id="Coils"/>
    </source>
</evidence>
<dbReference type="GO" id="GO:0032545">
    <property type="term" value="C:CURI complex"/>
    <property type="evidence" value="ECO:0007669"/>
    <property type="project" value="TreeGrafter"/>
</dbReference>
<dbReference type="GO" id="GO:0034456">
    <property type="term" value="C:UTP-C complex"/>
    <property type="evidence" value="ECO:0007669"/>
    <property type="project" value="TreeGrafter"/>
</dbReference>
<dbReference type="PANTHER" id="PTHR13191:SF0">
    <property type="entry name" value="RIBOSOMAL RNA-PROCESSING PROTEIN 7 HOMOLOG A-RELATED"/>
    <property type="match status" value="1"/>
</dbReference>
<accession>A0A9P7BF89</accession>
<gene>
    <name evidence="5" type="primary">RRP7</name>
    <name evidence="5" type="ORF">C6P40_003386</name>
</gene>
<dbReference type="Proteomes" id="UP000697127">
    <property type="component" value="Unassembled WGS sequence"/>
</dbReference>
<dbReference type="Gene3D" id="6.10.250.1770">
    <property type="match status" value="1"/>
</dbReference>
<dbReference type="GO" id="GO:0000028">
    <property type="term" value="P:ribosomal small subunit assembly"/>
    <property type="evidence" value="ECO:0007669"/>
    <property type="project" value="TreeGrafter"/>
</dbReference>
<dbReference type="EMBL" id="PUHW01000038">
    <property type="protein sequence ID" value="KAG0690272.1"/>
    <property type="molecule type" value="Genomic_DNA"/>
</dbReference>
<dbReference type="Pfam" id="PF12923">
    <property type="entry name" value="RRP7"/>
    <property type="match status" value="1"/>
</dbReference>
<dbReference type="Pfam" id="PF17799">
    <property type="entry name" value="RRM_Rrp7"/>
    <property type="match status" value="1"/>
</dbReference>
<dbReference type="PANTHER" id="PTHR13191">
    <property type="entry name" value="RIBOSOMAL RNA PROCESSING PROTEIN 7-RELATED"/>
    <property type="match status" value="1"/>
</dbReference>
<evidence type="ECO:0000259" key="4">
    <source>
        <dbReference type="Pfam" id="PF17799"/>
    </source>
</evidence>
<feature type="coiled-coil region" evidence="2">
    <location>
        <begin position="184"/>
        <end position="211"/>
    </location>
</feature>
<sequence>MSAELTPIKGFLPLPITIPAIANLAESTHICYIKPHLSKDENEQINTTRSLFLINPLPFWTIENVKKLFNQVNSASHIEKILLRESIDTSRVSSIGSGVNYDLHINLSKLTNIDFGFELNENEKLPFGSSVITFLDRDGFELFLSSLKKIKKNLKWDIGNSINETGFNKYSKIPNVIIDRTKLEKEITNSLVEFQQREKNAEEEVQNMKEIVDEDGFTLVVGSQKKTKSEILGSIKKLSDLEKDDSHVKKMEKKEKKDFYRFQIRERKKQEMNQLLSKFKEDQERVKLMKQRRRFRPY</sequence>
<protein>
    <submittedName>
        <fullName evidence="5">Ribosomal RNA-processing protein 7</fullName>
    </submittedName>
</protein>
<evidence type="ECO:0000256" key="1">
    <source>
        <dbReference type="ARBA" id="ARBA00006110"/>
    </source>
</evidence>
<keyword evidence="6" id="KW-1185">Reference proteome</keyword>
<dbReference type="InterPro" id="IPR040446">
    <property type="entry name" value="RRP7"/>
</dbReference>
<dbReference type="InterPro" id="IPR040447">
    <property type="entry name" value="RRM_Rrp7"/>
</dbReference>